<accession>A0AAY5KNR2</accession>
<evidence type="ECO:0000313" key="3">
    <source>
        <dbReference type="Proteomes" id="UP000265140"/>
    </source>
</evidence>
<protein>
    <recommendedName>
        <fullName evidence="1">Immunoglobulin domain-containing protein</fullName>
    </recommendedName>
</protein>
<feature type="domain" description="Immunoglobulin" evidence="1">
    <location>
        <begin position="128"/>
        <end position="186"/>
    </location>
</feature>
<reference evidence="2" key="2">
    <citation type="submission" date="2025-08" db="UniProtKB">
        <authorList>
            <consortium name="Ensembl"/>
        </authorList>
    </citation>
    <scope>IDENTIFICATION</scope>
</reference>
<sequence length="229" mass="26314">MELWKYLSQLLIHHAIPLRKQVIGGKNHIFHKTTRNTANTVKMYLEGKYTAMDSSFESLLQAITSGPSYSITNIRSEDSGEYYCEAQNIYGRHNSSSVSVDVQCKKIHLLHLLFKTDKWTHLLLHCITVGIPVFPQNTVSLHFVHQMLQRTSHITNITSENSGEYYCEAQNIYGCPNSSSVFVDVQCKEMDTFTVALYYSHNYRLSSCKTLLKKTLSLHFVHQMLQRTS</sequence>
<organism evidence="2 3">
    <name type="scientific">Esox lucius</name>
    <name type="common">Northern pike</name>
    <dbReference type="NCBI Taxonomy" id="8010"/>
    <lineage>
        <taxon>Eukaryota</taxon>
        <taxon>Metazoa</taxon>
        <taxon>Chordata</taxon>
        <taxon>Craniata</taxon>
        <taxon>Vertebrata</taxon>
        <taxon>Euteleostomi</taxon>
        <taxon>Actinopterygii</taxon>
        <taxon>Neopterygii</taxon>
        <taxon>Teleostei</taxon>
        <taxon>Protacanthopterygii</taxon>
        <taxon>Esociformes</taxon>
        <taxon>Esocidae</taxon>
        <taxon>Esox</taxon>
    </lineage>
</organism>
<dbReference type="InterPro" id="IPR036179">
    <property type="entry name" value="Ig-like_dom_sf"/>
</dbReference>
<evidence type="ECO:0000313" key="2">
    <source>
        <dbReference type="Ensembl" id="ENSELUP00000090524.1"/>
    </source>
</evidence>
<keyword evidence="3" id="KW-1185">Reference proteome</keyword>
<evidence type="ECO:0000259" key="1">
    <source>
        <dbReference type="SMART" id="SM00409"/>
    </source>
</evidence>
<feature type="domain" description="Immunoglobulin" evidence="1">
    <location>
        <begin position="17"/>
        <end position="103"/>
    </location>
</feature>
<proteinExistence type="predicted"/>
<reference evidence="2" key="3">
    <citation type="submission" date="2025-09" db="UniProtKB">
        <authorList>
            <consortium name="Ensembl"/>
        </authorList>
    </citation>
    <scope>IDENTIFICATION</scope>
</reference>
<dbReference type="Proteomes" id="UP000265140">
    <property type="component" value="Chromosome 9"/>
</dbReference>
<dbReference type="InterPro" id="IPR013783">
    <property type="entry name" value="Ig-like_fold"/>
</dbReference>
<dbReference type="AlphaFoldDB" id="A0AAY5KNR2"/>
<name>A0AAY5KNR2_ESOLU</name>
<dbReference type="InterPro" id="IPR003599">
    <property type="entry name" value="Ig_sub"/>
</dbReference>
<dbReference type="SUPFAM" id="SSF48726">
    <property type="entry name" value="Immunoglobulin"/>
    <property type="match status" value="2"/>
</dbReference>
<dbReference type="PANTHER" id="PTHR46013">
    <property type="entry name" value="VASCULAR CELL ADHESION MOLECULE 1"/>
    <property type="match status" value="1"/>
</dbReference>
<reference evidence="2 3" key="1">
    <citation type="submission" date="2020-02" db="EMBL/GenBank/DDBJ databases">
        <title>Esox lucius (northern pike) genome, fEsoLuc1, primary haplotype.</title>
        <authorList>
            <person name="Myers G."/>
            <person name="Karagic N."/>
            <person name="Meyer A."/>
            <person name="Pippel M."/>
            <person name="Reichard M."/>
            <person name="Winkler S."/>
            <person name="Tracey A."/>
            <person name="Sims Y."/>
            <person name="Howe K."/>
            <person name="Rhie A."/>
            <person name="Formenti G."/>
            <person name="Durbin R."/>
            <person name="Fedrigo O."/>
            <person name="Jarvis E.D."/>
        </authorList>
    </citation>
    <scope>NUCLEOTIDE SEQUENCE [LARGE SCALE GENOMIC DNA]</scope>
</reference>
<dbReference type="Ensembl" id="ENSELUT00000106455.1">
    <property type="protein sequence ID" value="ENSELUP00000090524.1"/>
    <property type="gene ID" value="ENSELUG00000037513.1"/>
</dbReference>
<dbReference type="Gene3D" id="2.60.40.10">
    <property type="entry name" value="Immunoglobulins"/>
    <property type="match status" value="2"/>
</dbReference>
<dbReference type="SMART" id="SM00409">
    <property type="entry name" value="IG"/>
    <property type="match status" value="2"/>
</dbReference>
<dbReference type="PANTHER" id="PTHR46013:SF4">
    <property type="entry name" value="B-CELL RECEPTOR CD22-RELATED"/>
    <property type="match status" value="1"/>
</dbReference>